<dbReference type="GO" id="GO:0055070">
    <property type="term" value="P:copper ion homeostasis"/>
    <property type="evidence" value="ECO:0007669"/>
    <property type="project" value="TreeGrafter"/>
</dbReference>
<evidence type="ECO:0000259" key="12">
    <source>
        <dbReference type="Pfam" id="PF19335"/>
    </source>
</evidence>
<feature type="transmembrane region" description="Helical" evidence="10">
    <location>
        <begin position="364"/>
        <end position="386"/>
    </location>
</feature>
<feature type="transmembrane region" description="Helical" evidence="10">
    <location>
        <begin position="392"/>
        <end position="414"/>
    </location>
</feature>
<dbReference type="GO" id="GO:0016887">
    <property type="term" value="F:ATP hydrolysis activity"/>
    <property type="evidence" value="ECO:0007669"/>
    <property type="project" value="InterPro"/>
</dbReference>
<evidence type="ECO:0000256" key="6">
    <source>
        <dbReference type="ARBA" id="ARBA00022840"/>
    </source>
</evidence>
<feature type="transmembrane region" description="Helical" evidence="10">
    <location>
        <begin position="705"/>
        <end position="728"/>
    </location>
</feature>
<dbReference type="InterPro" id="IPR059000">
    <property type="entry name" value="ATPase_P-type_domA"/>
</dbReference>
<evidence type="ECO:0000256" key="3">
    <source>
        <dbReference type="ARBA" id="ARBA00022692"/>
    </source>
</evidence>
<keyword evidence="3 10" id="KW-0812">Transmembrane</keyword>
<dbReference type="PATRIC" id="fig|1618414.3.peg.324"/>
<feature type="transmembrane region" description="Helical" evidence="10">
    <location>
        <begin position="734"/>
        <end position="754"/>
    </location>
</feature>
<dbReference type="InterPro" id="IPR023214">
    <property type="entry name" value="HAD_sf"/>
</dbReference>
<comment type="similarity">
    <text evidence="2 10">Belongs to the cation transport ATPase (P-type) (TC 3.A.3) family. Type IB subfamily.</text>
</comment>
<dbReference type="PANTHER" id="PTHR43520">
    <property type="entry name" value="ATP7, ISOFORM B"/>
    <property type="match status" value="1"/>
</dbReference>
<evidence type="ECO:0000259" key="11">
    <source>
        <dbReference type="Pfam" id="PF00122"/>
    </source>
</evidence>
<evidence type="ECO:0000256" key="5">
    <source>
        <dbReference type="ARBA" id="ARBA00022741"/>
    </source>
</evidence>
<dbReference type="SFLD" id="SFLDF00027">
    <property type="entry name" value="p-type_atpase"/>
    <property type="match status" value="1"/>
</dbReference>
<dbReference type="GO" id="GO:0012505">
    <property type="term" value="C:endomembrane system"/>
    <property type="evidence" value="ECO:0007669"/>
    <property type="project" value="UniProtKB-SubCell"/>
</dbReference>
<dbReference type="SFLD" id="SFLDG00002">
    <property type="entry name" value="C1.7:_P-type_atpase_like"/>
    <property type="match status" value="1"/>
</dbReference>
<evidence type="ECO:0000256" key="2">
    <source>
        <dbReference type="ARBA" id="ARBA00006024"/>
    </source>
</evidence>
<dbReference type="InterPro" id="IPR036412">
    <property type="entry name" value="HAD-like_sf"/>
</dbReference>
<dbReference type="Proteomes" id="UP000034893">
    <property type="component" value="Unassembled WGS sequence"/>
</dbReference>
<keyword evidence="6 10" id="KW-0067">ATP-binding</keyword>
<feature type="transmembrane region" description="Helical" evidence="10">
    <location>
        <begin position="213"/>
        <end position="230"/>
    </location>
</feature>
<dbReference type="SFLD" id="SFLDS00003">
    <property type="entry name" value="Haloacid_Dehalogenase"/>
    <property type="match status" value="1"/>
</dbReference>
<dbReference type="Pfam" id="PF00702">
    <property type="entry name" value="Hydrolase"/>
    <property type="match status" value="1"/>
</dbReference>
<dbReference type="PRINTS" id="PR00119">
    <property type="entry name" value="CATATPASE"/>
</dbReference>
<keyword evidence="8 10" id="KW-1133">Transmembrane helix</keyword>
<dbReference type="GO" id="GO:0005524">
    <property type="term" value="F:ATP binding"/>
    <property type="evidence" value="ECO:0007669"/>
    <property type="project" value="UniProtKB-UniRule"/>
</dbReference>
<evidence type="ECO:0000256" key="10">
    <source>
        <dbReference type="RuleBase" id="RU362081"/>
    </source>
</evidence>
<dbReference type="Pfam" id="PF00122">
    <property type="entry name" value="E1-E2_ATPase"/>
    <property type="match status" value="1"/>
</dbReference>
<dbReference type="Gene3D" id="2.70.150.10">
    <property type="entry name" value="Calcium-transporting ATPase, cytoplasmic transduction domain A"/>
    <property type="match status" value="1"/>
</dbReference>
<dbReference type="NCBIfam" id="TIGR01511">
    <property type="entry name" value="ATPase-IB1_Cu"/>
    <property type="match status" value="1"/>
</dbReference>
<dbReference type="NCBIfam" id="TIGR01525">
    <property type="entry name" value="ATPase-IB_hvy"/>
    <property type="match status" value="1"/>
</dbReference>
<dbReference type="Gene3D" id="3.40.1110.10">
    <property type="entry name" value="Calcium-transporting ATPase, cytoplasmic domain N"/>
    <property type="match status" value="1"/>
</dbReference>
<dbReference type="InterPro" id="IPR045800">
    <property type="entry name" value="HMBD"/>
</dbReference>
<dbReference type="InterPro" id="IPR027256">
    <property type="entry name" value="P-typ_ATPase_IB"/>
</dbReference>
<reference evidence="13 14" key="1">
    <citation type="journal article" date="2015" name="Nature">
        <title>rRNA introns, odd ribosomes, and small enigmatic genomes across a large radiation of phyla.</title>
        <authorList>
            <person name="Brown C.T."/>
            <person name="Hug L.A."/>
            <person name="Thomas B.C."/>
            <person name="Sharon I."/>
            <person name="Castelle C.J."/>
            <person name="Singh A."/>
            <person name="Wilkins M.J."/>
            <person name="Williams K.H."/>
            <person name="Banfield J.F."/>
        </authorList>
    </citation>
    <scope>NUCLEOTIDE SEQUENCE [LARGE SCALE GENOMIC DNA]</scope>
</reference>
<evidence type="ECO:0000256" key="8">
    <source>
        <dbReference type="ARBA" id="ARBA00022989"/>
    </source>
</evidence>
<feature type="domain" description="Heavy metal binding" evidence="12">
    <location>
        <begin position="16"/>
        <end position="41"/>
    </location>
</feature>
<keyword evidence="7" id="KW-1278">Translocase</keyword>
<dbReference type="SUPFAM" id="SSF56784">
    <property type="entry name" value="HAD-like"/>
    <property type="match status" value="1"/>
</dbReference>
<organism evidence="13 14">
    <name type="scientific">Candidatus Curtissbacteria bacterium GW2011_GWC2_38_9</name>
    <dbReference type="NCBI Taxonomy" id="1618414"/>
    <lineage>
        <taxon>Bacteria</taxon>
        <taxon>Candidatus Curtissiibacteriota</taxon>
    </lineage>
</organism>
<gene>
    <name evidence="13" type="ORF">UT12_C0010G0022</name>
</gene>
<feature type="transmembrane region" description="Helical" evidence="10">
    <location>
        <begin position="151"/>
        <end position="172"/>
    </location>
</feature>
<dbReference type="SUPFAM" id="SSF81665">
    <property type="entry name" value="Calcium ATPase, transmembrane domain M"/>
    <property type="match status" value="1"/>
</dbReference>
<dbReference type="PROSITE" id="PS00154">
    <property type="entry name" value="ATPASE_E1_E2"/>
    <property type="match status" value="1"/>
</dbReference>
<dbReference type="GO" id="GO:0005507">
    <property type="term" value="F:copper ion binding"/>
    <property type="evidence" value="ECO:0007669"/>
    <property type="project" value="TreeGrafter"/>
</dbReference>
<dbReference type="InterPro" id="IPR018303">
    <property type="entry name" value="ATPase_P-typ_P_site"/>
</dbReference>
<feature type="transmembrane region" description="Helical" evidence="10">
    <location>
        <begin position="184"/>
        <end position="207"/>
    </location>
</feature>
<keyword evidence="5 10" id="KW-0547">Nucleotide-binding</keyword>
<dbReference type="InterPro" id="IPR044492">
    <property type="entry name" value="P_typ_ATPase_HD_dom"/>
</dbReference>
<feature type="transmembrane region" description="Helical" evidence="10">
    <location>
        <begin position="121"/>
        <end position="139"/>
    </location>
</feature>
<dbReference type="PRINTS" id="PR00943">
    <property type="entry name" value="CUATPASE"/>
</dbReference>
<dbReference type="FunFam" id="2.70.150.10:FF:000002">
    <property type="entry name" value="Copper-transporting ATPase 1, putative"/>
    <property type="match status" value="1"/>
</dbReference>
<dbReference type="NCBIfam" id="TIGR01494">
    <property type="entry name" value="ATPase_P-type"/>
    <property type="match status" value="1"/>
</dbReference>
<dbReference type="EMBL" id="LBVP01000010">
    <property type="protein sequence ID" value="KKQ89651.1"/>
    <property type="molecule type" value="Genomic_DNA"/>
</dbReference>
<dbReference type="PANTHER" id="PTHR43520:SF8">
    <property type="entry name" value="P-TYPE CU(+) TRANSPORTER"/>
    <property type="match status" value="1"/>
</dbReference>
<proteinExistence type="inferred from homology"/>
<dbReference type="GO" id="GO:0043682">
    <property type="term" value="F:P-type divalent copper transporter activity"/>
    <property type="evidence" value="ECO:0007669"/>
    <property type="project" value="TreeGrafter"/>
</dbReference>
<sequence length="760" mass="82993">MIKNNMDKKESINQKVYTCPMHSEVISDKPSRCPKCKIKLILKNESRIMNHEEKMITHHDSPVTTNQKPITKLYTCPMDPEITSKEPGTCPKCGMDLVPMVKNDHDHEGHLGMEEDFKRRFFIALPLTLIVLILSPKIQDWFNFSIPQFPGYNLVLLILTSIIVLYCGWPFYKMARGELRKKNPAMMTLVSLAVLSGYFFSIAATFIFKGESLYWEISTLVLAFLFGHWMEMRAVRGATGALAELARLIPPTAHLIKGNEIVDVQTDQLQKNDTVLVRPGEKIPIDAVVIDGQSSVNESMVTGESRPVSKQKGDKVIGGTINNDGSLTVKVTKTGEETAIAQIMDLIREAQGSKPQVQRLADRAAGWLTYIALIVGTFTFLFWFFVNPQGTVFAGTLAITVIVIACPHALGLAIPTVTTITSTLAAKNGILIRDMRAIEIARKLNYVVFDKTGTLTEGKFGVSGVIALGNESEKEILKLAAAVEVQSQHSIAQGIVKAAKERKIEIPQVKNFKSVPGKGAKGQVVGREILVGNQTFLNEEGVETEQFEKKITVSADQTFIWVAQDKKAIGVIALEDVIREESRRAIKALSAMGIKTAMLTGDNEQIAATVAKKLGVDTYFAEVLPQDKVDKIKELQKTGNIVAMVGDGVNDAASLTQAHVGIAIGAGTDVAVESAEVVLVKNDPLDVVKAIKLSQKTNTKMKQNLAWATGYNVFAIPLAAGILYSVGILLRPEWAALLMSASSIIVVSNALLLGKENLTV</sequence>
<evidence type="ECO:0000313" key="14">
    <source>
        <dbReference type="Proteomes" id="UP000034893"/>
    </source>
</evidence>
<keyword evidence="4 10" id="KW-0479">Metal-binding</keyword>
<name>A0A0G0PK45_9BACT</name>
<comment type="subcellular location">
    <subcellularLocation>
        <location evidence="10">Cell membrane</location>
    </subcellularLocation>
    <subcellularLocation>
        <location evidence="1">Endomembrane system</location>
        <topology evidence="1">Multi-pass membrane protein</topology>
    </subcellularLocation>
</comment>
<protein>
    <submittedName>
        <fullName evidence="13">Cation transporting ATPase, E1-E2 family</fullName>
    </submittedName>
</protein>
<evidence type="ECO:0000256" key="1">
    <source>
        <dbReference type="ARBA" id="ARBA00004127"/>
    </source>
</evidence>
<dbReference type="InterPro" id="IPR008250">
    <property type="entry name" value="ATPase_P-typ_transduc_dom_A_sf"/>
</dbReference>
<dbReference type="AlphaFoldDB" id="A0A0G0PK45"/>
<dbReference type="InterPro" id="IPR023298">
    <property type="entry name" value="ATPase_P-typ_TM_dom_sf"/>
</dbReference>
<dbReference type="SUPFAM" id="SSF81653">
    <property type="entry name" value="Calcium ATPase, transduction domain A"/>
    <property type="match status" value="1"/>
</dbReference>
<evidence type="ECO:0000256" key="4">
    <source>
        <dbReference type="ARBA" id="ARBA00022723"/>
    </source>
</evidence>
<dbReference type="InterPro" id="IPR001757">
    <property type="entry name" value="P_typ_ATPase"/>
</dbReference>
<feature type="domain" description="Heavy metal binding" evidence="12">
    <location>
        <begin position="74"/>
        <end position="99"/>
    </location>
</feature>
<keyword evidence="10" id="KW-1003">Cell membrane</keyword>
<feature type="domain" description="P-type ATPase A" evidence="11">
    <location>
        <begin position="248"/>
        <end position="347"/>
    </location>
</feature>
<evidence type="ECO:0000313" key="13">
    <source>
        <dbReference type="EMBL" id="KKQ89651.1"/>
    </source>
</evidence>
<dbReference type="Gene3D" id="3.40.50.1000">
    <property type="entry name" value="HAD superfamily/HAD-like"/>
    <property type="match status" value="1"/>
</dbReference>
<dbReference type="GO" id="GO:0005886">
    <property type="term" value="C:plasma membrane"/>
    <property type="evidence" value="ECO:0007669"/>
    <property type="project" value="UniProtKB-SubCell"/>
</dbReference>
<keyword evidence="9 10" id="KW-0472">Membrane</keyword>
<dbReference type="InterPro" id="IPR023299">
    <property type="entry name" value="ATPase_P-typ_cyto_dom_N"/>
</dbReference>
<evidence type="ECO:0000256" key="9">
    <source>
        <dbReference type="ARBA" id="ARBA00023136"/>
    </source>
</evidence>
<evidence type="ECO:0000256" key="7">
    <source>
        <dbReference type="ARBA" id="ARBA00022967"/>
    </source>
</evidence>
<dbReference type="Pfam" id="PF19335">
    <property type="entry name" value="HMBD"/>
    <property type="match status" value="2"/>
</dbReference>
<comment type="caution">
    <text evidence="13">The sequence shown here is derived from an EMBL/GenBank/DDBJ whole genome shotgun (WGS) entry which is preliminary data.</text>
</comment>
<accession>A0A0G0PK45</accession>